<feature type="region of interest" description="Disordered" evidence="1">
    <location>
        <begin position="1"/>
        <end position="119"/>
    </location>
</feature>
<dbReference type="EMBL" id="JGZP01000007">
    <property type="protein sequence ID" value="KFI98807.1"/>
    <property type="molecule type" value="Genomic_DNA"/>
</dbReference>
<organism evidence="2 3">
    <name type="scientific">Bifidobacterium stellenboschense</name>
    <dbReference type="NCBI Taxonomy" id="762211"/>
    <lineage>
        <taxon>Bacteria</taxon>
        <taxon>Bacillati</taxon>
        <taxon>Actinomycetota</taxon>
        <taxon>Actinomycetes</taxon>
        <taxon>Bifidobacteriales</taxon>
        <taxon>Bifidobacteriaceae</taxon>
        <taxon>Bifidobacterium</taxon>
    </lineage>
</organism>
<sequence length="229" mass="25586">MDPGPVSHRVTPEDLQACPFSTADNDDAGRWDECGVAPPARVRPPTNRLHATTLPWATLQRYAPPPASGREKRSAARARRPRQREGNTKAGAARDIPAPTGRRTRCRNEGRSRRSRMEPHGTYTTKYEERLDRWTHILPITRRTIKAKNPATSKCLLRRIRPTTRRWLPGTEGKKFRGAICNGEGGDGTLSVSPRHLARPPCNDEPLINQYTCLLRGPAPAPCFHAAPR</sequence>
<dbReference type="AlphaFoldDB" id="A0A087DTF7"/>
<name>A0A087DTF7_9BIFI</name>
<reference evidence="2 3" key="1">
    <citation type="submission" date="2014-03" db="EMBL/GenBank/DDBJ databases">
        <title>Genomics of Bifidobacteria.</title>
        <authorList>
            <person name="Ventura M."/>
            <person name="Milani C."/>
            <person name="Lugli G.A."/>
        </authorList>
    </citation>
    <scope>NUCLEOTIDE SEQUENCE [LARGE SCALE GENOMIC DNA]</scope>
    <source>
        <strain evidence="2 3">DSM 23968</strain>
    </source>
</reference>
<proteinExistence type="predicted"/>
<evidence type="ECO:0000313" key="3">
    <source>
        <dbReference type="Proteomes" id="UP000029004"/>
    </source>
</evidence>
<gene>
    <name evidence="2" type="ORF">BSTEL_1334</name>
</gene>
<evidence type="ECO:0000313" key="2">
    <source>
        <dbReference type="EMBL" id="KFI98807.1"/>
    </source>
</evidence>
<evidence type="ECO:0000256" key="1">
    <source>
        <dbReference type="SAM" id="MobiDB-lite"/>
    </source>
</evidence>
<protein>
    <submittedName>
        <fullName evidence="2">Uncharacterized protein</fullName>
    </submittedName>
</protein>
<dbReference type="Proteomes" id="UP000029004">
    <property type="component" value="Unassembled WGS sequence"/>
</dbReference>
<keyword evidence="3" id="KW-1185">Reference proteome</keyword>
<comment type="caution">
    <text evidence="2">The sequence shown here is derived from an EMBL/GenBank/DDBJ whole genome shotgun (WGS) entry which is preliminary data.</text>
</comment>
<feature type="compositionally biased region" description="Basic and acidic residues" evidence="1">
    <location>
        <begin position="106"/>
        <end position="119"/>
    </location>
</feature>
<accession>A0A087DTF7</accession>